<accession>A0ABD3HVX7</accession>
<proteinExistence type="predicted"/>
<dbReference type="EMBL" id="JBJQOH010000003">
    <property type="protein sequence ID" value="KAL3694926.1"/>
    <property type="molecule type" value="Genomic_DNA"/>
</dbReference>
<organism evidence="2 3">
    <name type="scientific">Riccia sorocarpa</name>
    <dbReference type="NCBI Taxonomy" id="122646"/>
    <lineage>
        <taxon>Eukaryota</taxon>
        <taxon>Viridiplantae</taxon>
        <taxon>Streptophyta</taxon>
        <taxon>Embryophyta</taxon>
        <taxon>Marchantiophyta</taxon>
        <taxon>Marchantiopsida</taxon>
        <taxon>Marchantiidae</taxon>
        <taxon>Marchantiales</taxon>
        <taxon>Ricciaceae</taxon>
        <taxon>Riccia</taxon>
    </lineage>
</organism>
<reference evidence="2 3" key="1">
    <citation type="submission" date="2024-09" db="EMBL/GenBank/DDBJ databases">
        <title>Chromosome-scale assembly of Riccia sorocarpa.</title>
        <authorList>
            <person name="Paukszto L."/>
        </authorList>
    </citation>
    <scope>NUCLEOTIDE SEQUENCE [LARGE SCALE GENOMIC DNA]</scope>
    <source>
        <strain evidence="2">LP-2024</strain>
        <tissue evidence="2">Aerial parts of the thallus</tissue>
    </source>
</reference>
<evidence type="ECO:0000256" key="1">
    <source>
        <dbReference type="SAM" id="MobiDB-lite"/>
    </source>
</evidence>
<name>A0ABD3HVX7_9MARC</name>
<sequence>MADQDDDVIAKDAQGLHIFQPPPPLDEPPTWLRDADNDDNDNNDNNDVPEEVADVELNESVMGSTGFEGGGEMVSYYSKIIVPTPKQI</sequence>
<comment type="caution">
    <text evidence="2">The sequence shown here is derived from an EMBL/GenBank/DDBJ whole genome shotgun (WGS) entry which is preliminary data.</text>
</comment>
<feature type="compositionally biased region" description="Acidic residues" evidence="1">
    <location>
        <begin position="36"/>
        <end position="51"/>
    </location>
</feature>
<feature type="region of interest" description="Disordered" evidence="1">
    <location>
        <begin position="1"/>
        <end position="51"/>
    </location>
</feature>
<protein>
    <submittedName>
        <fullName evidence="2">Uncharacterized protein</fullName>
    </submittedName>
</protein>
<evidence type="ECO:0000313" key="2">
    <source>
        <dbReference type="EMBL" id="KAL3694926.1"/>
    </source>
</evidence>
<gene>
    <name evidence="2" type="ORF">R1sor_008577</name>
</gene>
<keyword evidence="3" id="KW-1185">Reference proteome</keyword>
<evidence type="ECO:0000313" key="3">
    <source>
        <dbReference type="Proteomes" id="UP001633002"/>
    </source>
</evidence>
<dbReference type="Proteomes" id="UP001633002">
    <property type="component" value="Unassembled WGS sequence"/>
</dbReference>
<dbReference type="AlphaFoldDB" id="A0ABD3HVX7"/>